<dbReference type="SUPFAM" id="SSF74650">
    <property type="entry name" value="Galactose mutarotase-like"/>
    <property type="match status" value="1"/>
</dbReference>
<dbReference type="InterPro" id="IPR008183">
    <property type="entry name" value="Aldose_1/G6P_1-epimerase"/>
</dbReference>
<comment type="catalytic activity">
    <reaction evidence="1 9">
        <text>alpha-D-glucose = beta-D-glucose</text>
        <dbReference type="Rhea" id="RHEA:10264"/>
        <dbReference type="ChEBI" id="CHEBI:15903"/>
        <dbReference type="ChEBI" id="CHEBI:17925"/>
        <dbReference type="EC" id="5.1.3.3"/>
    </reaction>
</comment>
<dbReference type="InterPro" id="IPR047215">
    <property type="entry name" value="Galactose_mutarotase-like"/>
</dbReference>
<comment type="catalytic activity">
    <reaction evidence="2">
        <text>alpha-D-galactose = beta-D-galactose</text>
        <dbReference type="Rhea" id="RHEA:28675"/>
        <dbReference type="ChEBI" id="CHEBI:27667"/>
        <dbReference type="ChEBI" id="CHEBI:28061"/>
        <dbReference type="EC" id="5.1.3.3"/>
    </reaction>
    <physiologicalReaction direction="right-to-left" evidence="2">
        <dbReference type="Rhea" id="RHEA:28677"/>
    </physiologicalReaction>
</comment>
<dbReference type="Gene3D" id="2.70.98.10">
    <property type="match status" value="1"/>
</dbReference>
<dbReference type="GO" id="GO:0030246">
    <property type="term" value="F:carbohydrate binding"/>
    <property type="evidence" value="ECO:0007669"/>
    <property type="project" value="InterPro"/>
</dbReference>
<evidence type="ECO:0000256" key="3">
    <source>
        <dbReference type="ARBA" id="ARBA00004947"/>
    </source>
</evidence>
<dbReference type="GO" id="GO:0004034">
    <property type="term" value="F:aldose 1-epimerase activity"/>
    <property type="evidence" value="ECO:0007669"/>
    <property type="project" value="UniProtKB-EC"/>
</dbReference>
<name>A0A504YRC9_FASGI</name>
<comment type="function">
    <text evidence="8">Mutarotase that catalyzes the interconversion of beta-D-galactose and alpha-D-galactose during galactose metabolism. Beta-D-galactose is metabolized in the liver into glucose 1-phosphate, the primary metabolic fuel, by the action of four enzymes that constitute the Leloir pathway: GALM, GALK1 (galactokinase), GALT (galactose-1-phosphate uridylyltransferase) and GALE (UDP-galactose-4'-epimerase). Involved in the maintenance of the equilibrium between the beta- and alpha-anomers of galactose, therefore ensuring a sufficient supply of the alpha-anomer for GALK1. Also active on D-glucose although shows a preference for galactose over glucose.</text>
</comment>
<evidence type="ECO:0000256" key="11">
    <source>
        <dbReference type="PIRSR" id="PIRSR005096-2"/>
    </source>
</evidence>
<evidence type="ECO:0000256" key="9">
    <source>
        <dbReference type="PIRNR" id="PIRNR005096"/>
    </source>
</evidence>
<comment type="pathway">
    <text evidence="3">Carbohydrate metabolism; galactose metabolism.</text>
</comment>
<keyword evidence="14" id="KW-1185">Reference proteome</keyword>
<dbReference type="UniPathway" id="UPA00242"/>
<feature type="binding site" evidence="12">
    <location>
        <begin position="202"/>
        <end position="204"/>
    </location>
    <ligand>
        <name>beta-D-galactose</name>
        <dbReference type="ChEBI" id="CHEBI:27667"/>
    </ligand>
</feature>
<dbReference type="UniPathway" id="UPA00214"/>
<evidence type="ECO:0000256" key="6">
    <source>
        <dbReference type="ARBA" id="ARBA00023235"/>
    </source>
</evidence>
<dbReference type="PANTHER" id="PTHR10091:SF0">
    <property type="entry name" value="GALACTOSE MUTAROTASE"/>
    <property type="match status" value="1"/>
</dbReference>
<dbReference type="InterPro" id="IPR011013">
    <property type="entry name" value="Gal_mutarotase_sf_dom"/>
</dbReference>
<comment type="pathway">
    <text evidence="4 9">Carbohydrate metabolism; hexose metabolism.</text>
</comment>
<dbReference type="InterPro" id="IPR014718">
    <property type="entry name" value="GH-type_carb-bd"/>
</dbReference>
<organism evidence="13 14">
    <name type="scientific">Fasciola gigantica</name>
    <name type="common">Giant liver fluke</name>
    <dbReference type="NCBI Taxonomy" id="46835"/>
    <lineage>
        <taxon>Eukaryota</taxon>
        <taxon>Metazoa</taxon>
        <taxon>Spiralia</taxon>
        <taxon>Lophotrochozoa</taxon>
        <taxon>Platyhelminthes</taxon>
        <taxon>Trematoda</taxon>
        <taxon>Digenea</taxon>
        <taxon>Plagiorchiida</taxon>
        <taxon>Echinostomata</taxon>
        <taxon>Echinostomatoidea</taxon>
        <taxon>Fasciolidae</taxon>
        <taxon>Fasciola</taxon>
    </lineage>
</organism>
<proteinExistence type="inferred from homology"/>
<dbReference type="GO" id="GO:0033499">
    <property type="term" value="P:galactose catabolic process via UDP-galactose, Leloir pathway"/>
    <property type="evidence" value="ECO:0007669"/>
    <property type="project" value="TreeGrafter"/>
</dbReference>
<evidence type="ECO:0000256" key="4">
    <source>
        <dbReference type="ARBA" id="ARBA00005028"/>
    </source>
</evidence>
<evidence type="ECO:0000256" key="8">
    <source>
        <dbReference type="ARBA" id="ARBA00045743"/>
    </source>
</evidence>
<gene>
    <name evidence="13" type="ORF">FGIG_03976</name>
</gene>
<feature type="active site" description="Proton donor" evidence="10">
    <location>
        <position position="202"/>
    </location>
</feature>
<evidence type="ECO:0000313" key="13">
    <source>
        <dbReference type="EMBL" id="TPP62979.1"/>
    </source>
</evidence>
<evidence type="ECO:0000313" key="14">
    <source>
        <dbReference type="Proteomes" id="UP000316759"/>
    </source>
</evidence>
<protein>
    <recommendedName>
        <fullName evidence="9">Aldose 1-epimerase</fullName>
        <ecNumber evidence="9">5.1.3.3</ecNumber>
    </recommendedName>
</protein>
<keyword evidence="7 9" id="KW-0119">Carbohydrate metabolism</keyword>
<feature type="active site" description="Proton acceptor" evidence="10">
    <location>
        <position position="343"/>
    </location>
</feature>
<accession>A0A504YRC9</accession>
<dbReference type="OrthoDB" id="274691at2759"/>
<dbReference type="AlphaFoldDB" id="A0A504YRC9"/>
<sequence>MVVTTEPFGFTSKGEPVNLITICPENVSDSAKNPSVKICTLGAAIVSCKIPGGSSQEERHMSDVVLGYETAKDYERNTPYLGVIVGRVAGRIQEGRFSSPDSGDVIQVTKNLHNVHCLHGGTKGLSFVLWTIRSVDHQSVLLEYVSPEGADGFPGQLTVQVEYTFHKVDGEPEAFELHIAYKATLSSSTTKRVSCPVNLTNHAYWNLAGHREGRPGLSRHNVYIRASQYVELRPVDLIPTGRVLPIPTDSPLDFRQSRSLGPGLESLSRADARGYDDYYVLDSDCKSTEPAVIVTEPGSRRRMRVYTDQPGLQLYTGFYLDPNKDPIGKEGHRYTPFSGFCVETQGFPDACNQPDFPAVMLQSGGAPYIQETSFRFDCI</sequence>
<evidence type="ECO:0000256" key="2">
    <source>
        <dbReference type="ARBA" id="ARBA00001712"/>
    </source>
</evidence>
<evidence type="ECO:0000256" key="10">
    <source>
        <dbReference type="PIRSR" id="PIRSR005096-1"/>
    </source>
</evidence>
<dbReference type="PANTHER" id="PTHR10091">
    <property type="entry name" value="ALDOSE-1-EPIMERASE"/>
    <property type="match status" value="1"/>
</dbReference>
<dbReference type="InterPro" id="IPR018052">
    <property type="entry name" value="Ald1_epimerase_CS"/>
</dbReference>
<evidence type="ECO:0000256" key="7">
    <source>
        <dbReference type="ARBA" id="ARBA00023277"/>
    </source>
</evidence>
<dbReference type="Proteomes" id="UP000316759">
    <property type="component" value="Unassembled WGS sequence"/>
</dbReference>
<evidence type="ECO:0000256" key="5">
    <source>
        <dbReference type="ARBA" id="ARBA00006206"/>
    </source>
</evidence>
<dbReference type="GO" id="GO:0006006">
    <property type="term" value="P:glucose metabolic process"/>
    <property type="evidence" value="ECO:0007669"/>
    <property type="project" value="TreeGrafter"/>
</dbReference>
<reference evidence="13 14" key="1">
    <citation type="submission" date="2019-04" db="EMBL/GenBank/DDBJ databases">
        <title>Annotation for the trematode Fasciola gigantica.</title>
        <authorList>
            <person name="Choi Y.-J."/>
        </authorList>
    </citation>
    <scope>NUCLEOTIDE SEQUENCE [LARGE SCALE GENOMIC DNA]</scope>
    <source>
        <strain evidence="13">Uganda_cow_1</strain>
    </source>
</reference>
<evidence type="ECO:0000256" key="12">
    <source>
        <dbReference type="PIRSR" id="PIRSR005096-3"/>
    </source>
</evidence>
<dbReference type="Pfam" id="PF01263">
    <property type="entry name" value="Aldose_epim"/>
    <property type="match status" value="1"/>
</dbReference>
<comment type="caution">
    <text evidence="13">The sequence shown here is derived from an EMBL/GenBank/DDBJ whole genome shotgun (WGS) entry which is preliminary data.</text>
</comment>
<dbReference type="EC" id="5.1.3.3" evidence="9"/>
<keyword evidence="6 9" id="KW-0413">Isomerase</keyword>
<feature type="binding site" evidence="11">
    <location>
        <position position="276"/>
    </location>
    <ligand>
        <name>beta-D-galactose</name>
        <dbReference type="ChEBI" id="CHEBI:27667"/>
    </ligand>
</feature>
<dbReference type="EMBL" id="SUNJ01006231">
    <property type="protein sequence ID" value="TPP62979.1"/>
    <property type="molecule type" value="Genomic_DNA"/>
</dbReference>
<dbReference type="STRING" id="46835.A0A504YRC9"/>
<dbReference type="CDD" id="cd09019">
    <property type="entry name" value="galactose_mutarotase_like"/>
    <property type="match status" value="1"/>
</dbReference>
<comment type="similarity">
    <text evidence="5 9">Belongs to the aldose epimerase family.</text>
</comment>
<evidence type="ECO:0000256" key="1">
    <source>
        <dbReference type="ARBA" id="ARBA00001614"/>
    </source>
</evidence>
<dbReference type="PIRSF" id="PIRSF005096">
    <property type="entry name" value="GALM"/>
    <property type="match status" value="1"/>
</dbReference>
<dbReference type="InterPro" id="IPR015443">
    <property type="entry name" value="Aldose_1-epimerase"/>
</dbReference>
<dbReference type="PROSITE" id="PS00545">
    <property type="entry name" value="ALDOSE_1_EPIMERASE"/>
    <property type="match status" value="1"/>
</dbReference>